<evidence type="ECO:0000256" key="2">
    <source>
        <dbReference type="SAM" id="SignalP"/>
    </source>
</evidence>
<reference evidence="3 4" key="1">
    <citation type="submission" date="2019-12" db="EMBL/GenBank/DDBJ databases">
        <title>Novel species isolated from a subtropical stream in China.</title>
        <authorList>
            <person name="Lu H."/>
        </authorList>
    </citation>
    <scope>NUCLEOTIDE SEQUENCE [LARGE SCALE GENOMIC DNA]</scope>
    <source>
        <strain evidence="3 4">FT55W</strain>
    </source>
</reference>
<sequence>MLKKHLPALITLLSIGSAQAATLGADNCRVILPTEVEVANETVTWSGPCVNGYAEGDGKLLRFVKKEQIGSFEGRMAQGMLADGYEKSPEGWQYEGQYKRGLRQGTGSILYKDGIRYDGEWKAGKREGRGAVTYTLGGRYEGPWTNDEPGGFGDGKITFAGNQRTINAADYTPPTRAEGEAEKFKLHERDSNSIYRFGHDVAYGTSVPFDKGYAQMTPQQQQQFRASYPLLHHDDVPPYPEKGTAEIFGWLAKAQNNVMAQGDFRAIVDIDATGRATAISIYSSPDQQLTDVIKILLGNQKFTPALCSGKPCAMRYPFNVHFGS</sequence>
<evidence type="ECO:0000256" key="1">
    <source>
        <dbReference type="ARBA" id="ARBA00022737"/>
    </source>
</evidence>
<organism evidence="3 4">
    <name type="scientific">Duganella rivi</name>
    <dbReference type="NCBI Taxonomy" id="2666083"/>
    <lineage>
        <taxon>Bacteria</taxon>
        <taxon>Pseudomonadati</taxon>
        <taxon>Pseudomonadota</taxon>
        <taxon>Betaproteobacteria</taxon>
        <taxon>Burkholderiales</taxon>
        <taxon>Oxalobacteraceae</taxon>
        <taxon>Telluria group</taxon>
        <taxon>Duganella</taxon>
    </lineage>
</organism>
<dbReference type="PANTHER" id="PTHR23084">
    <property type="entry name" value="PHOSPHATIDYLINOSITOL-4-PHOSPHATE 5-KINASE RELATED"/>
    <property type="match status" value="1"/>
</dbReference>
<accession>A0A7X4GQG7</accession>
<dbReference type="Pfam" id="PF02493">
    <property type="entry name" value="MORN"/>
    <property type="match status" value="2"/>
</dbReference>
<evidence type="ECO:0000313" key="3">
    <source>
        <dbReference type="EMBL" id="MYM67800.1"/>
    </source>
</evidence>
<dbReference type="InterPro" id="IPR003409">
    <property type="entry name" value="MORN"/>
</dbReference>
<dbReference type="Proteomes" id="UP000450012">
    <property type="component" value="Unassembled WGS sequence"/>
</dbReference>
<dbReference type="RefSeq" id="WP_161014367.1">
    <property type="nucleotide sequence ID" value="NZ_WWCK01000004.1"/>
</dbReference>
<keyword evidence="4" id="KW-1185">Reference proteome</keyword>
<dbReference type="PANTHER" id="PTHR23084:SF263">
    <property type="entry name" value="MORN REPEAT-CONTAINING PROTEIN 1"/>
    <property type="match status" value="1"/>
</dbReference>
<dbReference type="EMBL" id="WWCK01000004">
    <property type="protein sequence ID" value="MYM67800.1"/>
    <property type="molecule type" value="Genomic_DNA"/>
</dbReference>
<name>A0A7X4GQG7_9BURK</name>
<feature type="signal peptide" evidence="2">
    <location>
        <begin position="1"/>
        <end position="20"/>
    </location>
</feature>
<proteinExistence type="predicted"/>
<dbReference type="AlphaFoldDB" id="A0A7X4GQG7"/>
<protein>
    <recommendedName>
        <fullName evidence="5">TonB C-terminal domain-containing protein</fullName>
    </recommendedName>
</protein>
<dbReference type="SUPFAM" id="SSF82185">
    <property type="entry name" value="Histone H3 K4-specific methyltransferase SET7/9 N-terminal domain"/>
    <property type="match status" value="1"/>
</dbReference>
<evidence type="ECO:0000313" key="4">
    <source>
        <dbReference type="Proteomes" id="UP000450012"/>
    </source>
</evidence>
<dbReference type="SMART" id="SM00698">
    <property type="entry name" value="MORN"/>
    <property type="match status" value="3"/>
</dbReference>
<evidence type="ECO:0008006" key="5">
    <source>
        <dbReference type="Google" id="ProtNLM"/>
    </source>
</evidence>
<gene>
    <name evidence="3" type="ORF">GTP45_13275</name>
</gene>
<keyword evidence="2" id="KW-0732">Signal</keyword>
<feature type="chain" id="PRO_5030598164" description="TonB C-terminal domain-containing protein" evidence="2">
    <location>
        <begin position="21"/>
        <end position="324"/>
    </location>
</feature>
<comment type="caution">
    <text evidence="3">The sequence shown here is derived from an EMBL/GenBank/DDBJ whole genome shotgun (WGS) entry which is preliminary data.</text>
</comment>
<keyword evidence="1" id="KW-0677">Repeat</keyword>
<dbReference type="Gene3D" id="2.20.110.10">
    <property type="entry name" value="Histone H3 K4-specific methyltransferase SET7/9 N-terminal domain"/>
    <property type="match status" value="1"/>
</dbReference>